<name>A0A368KPT4_9BACT</name>
<evidence type="ECO:0000313" key="2">
    <source>
        <dbReference type="Proteomes" id="UP000253562"/>
    </source>
</evidence>
<gene>
    <name evidence="1" type="ORF">DTL42_14090</name>
</gene>
<reference evidence="1 2" key="1">
    <citation type="submission" date="2018-07" db="EMBL/GenBank/DDBJ databases">
        <title>Comparative genomes isolates from brazilian mangrove.</title>
        <authorList>
            <person name="De Araujo J.E."/>
            <person name="Taketani R.G."/>
            <person name="Silva M.C.P."/>
            <person name="Lourenco M.V."/>
            <person name="Oliveira V.M."/>
            <person name="Andreote F.D."/>
        </authorList>
    </citation>
    <scope>NUCLEOTIDE SEQUENCE [LARGE SCALE GENOMIC DNA]</scope>
    <source>
        <strain evidence="1 2">HEX PRIS-MGV</strain>
    </source>
</reference>
<organism evidence="1 2">
    <name type="scientific">Bremerella cremea</name>
    <dbReference type="NCBI Taxonomy" id="1031537"/>
    <lineage>
        <taxon>Bacteria</taxon>
        <taxon>Pseudomonadati</taxon>
        <taxon>Planctomycetota</taxon>
        <taxon>Planctomycetia</taxon>
        <taxon>Pirellulales</taxon>
        <taxon>Pirellulaceae</taxon>
        <taxon>Bremerella</taxon>
    </lineage>
</organism>
<sequence length="65" mass="7265">MFNVGVTKVGLPLGSKLVEQERFPKRAIHPDPVVRHLLHSLGFTRFELIELTSFPLPICASVVPE</sequence>
<accession>A0A368KPT4</accession>
<evidence type="ECO:0000313" key="1">
    <source>
        <dbReference type="EMBL" id="RCS47648.1"/>
    </source>
</evidence>
<comment type="caution">
    <text evidence="1">The sequence shown here is derived from an EMBL/GenBank/DDBJ whole genome shotgun (WGS) entry which is preliminary data.</text>
</comment>
<proteinExistence type="predicted"/>
<dbReference type="AlphaFoldDB" id="A0A368KPT4"/>
<protein>
    <submittedName>
        <fullName evidence="1">Uncharacterized protein</fullName>
    </submittedName>
</protein>
<dbReference type="Proteomes" id="UP000253562">
    <property type="component" value="Unassembled WGS sequence"/>
</dbReference>
<dbReference type="EMBL" id="QPEX01000028">
    <property type="protein sequence ID" value="RCS47648.1"/>
    <property type="molecule type" value="Genomic_DNA"/>
</dbReference>